<evidence type="ECO:0000313" key="2">
    <source>
        <dbReference type="Proteomes" id="UP001160758"/>
    </source>
</evidence>
<gene>
    <name evidence="1" type="ORF">N5I07_10565</name>
</gene>
<accession>A0AA43AIB6</accession>
<dbReference type="Proteomes" id="UP001160758">
    <property type="component" value="Unassembled WGS sequence"/>
</dbReference>
<organism evidence="1 2">
    <name type="scientific">Aeromonas caviae</name>
    <name type="common">Aeromonas punctata</name>
    <dbReference type="NCBI Taxonomy" id="648"/>
    <lineage>
        <taxon>Bacteria</taxon>
        <taxon>Pseudomonadati</taxon>
        <taxon>Pseudomonadota</taxon>
        <taxon>Gammaproteobacteria</taxon>
        <taxon>Aeromonadales</taxon>
        <taxon>Aeromonadaceae</taxon>
        <taxon>Aeromonas</taxon>
    </lineage>
</organism>
<reference evidence="1" key="1">
    <citation type="submission" date="2022-09" db="EMBL/GenBank/DDBJ databases">
        <title>Intensive care unit water sources are persistently colonized with multi-drug resistant bacteria and are the site of extensive horizontal gene transfer of antibiotic resistance genes.</title>
        <authorList>
            <person name="Diorio-Toth L."/>
        </authorList>
    </citation>
    <scope>NUCLEOTIDE SEQUENCE</scope>
    <source>
        <strain evidence="1">GD03796</strain>
    </source>
</reference>
<comment type="caution">
    <text evidence="1">The sequence shown here is derived from an EMBL/GenBank/DDBJ whole genome shotgun (WGS) entry which is preliminary data.</text>
</comment>
<name>A0AA43AIB6_AERCA</name>
<sequence>MLKGIEPLSRRDVLAYSLDSNWEVMTVEFATAPTIDLKPGACVDANGALVVTGSTVCYVIADGCEAGAKYAVVFDRLCALKKESLYATDKTKALQLIKAADKIRLV</sequence>
<dbReference type="AlphaFoldDB" id="A0AA43AIB6"/>
<evidence type="ECO:0000313" key="1">
    <source>
        <dbReference type="EMBL" id="MDH1898008.1"/>
    </source>
</evidence>
<dbReference type="EMBL" id="JAOCFT010000001">
    <property type="protein sequence ID" value="MDH1898008.1"/>
    <property type="molecule type" value="Genomic_DNA"/>
</dbReference>
<protein>
    <recommendedName>
        <fullName evidence="3">Head decoration protein</fullName>
    </recommendedName>
</protein>
<proteinExistence type="predicted"/>
<dbReference type="RefSeq" id="WP_042083479.1">
    <property type="nucleotide sequence ID" value="NZ_CP066813.1"/>
</dbReference>
<evidence type="ECO:0008006" key="3">
    <source>
        <dbReference type="Google" id="ProtNLM"/>
    </source>
</evidence>